<dbReference type="RefSeq" id="WP_153824737.1">
    <property type="nucleotide sequence ID" value="NZ_WJIE01000023.1"/>
</dbReference>
<evidence type="ECO:0000259" key="2">
    <source>
        <dbReference type="PROSITE" id="PS50801"/>
    </source>
</evidence>
<dbReference type="PANTHER" id="PTHR33745:SF1">
    <property type="entry name" value="RSBT ANTAGONIST PROTEIN RSBS"/>
    <property type="match status" value="1"/>
</dbReference>
<feature type="coiled-coil region" evidence="1">
    <location>
        <begin position="64"/>
        <end position="112"/>
    </location>
</feature>
<dbReference type="PROSITE" id="PS50801">
    <property type="entry name" value="STAS"/>
    <property type="match status" value="1"/>
</dbReference>
<reference evidence="3 4" key="1">
    <citation type="submission" date="2019-10" db="EMBL/GenBank/DDBJ databases">
        <title>A soil myxobacterium in the family Polyangiaceae.</title>
        <authorList>
            <person name="Li Y."/>
            <person name="Wang J."/>
        </authorList>
    </citation>
    <scope>NUCLEOTIDE SEQUENCE [LARGE SCALE GENOMIC DNA]</scope>
    <source>
        <strain evidence="3 4">DSM 14734</strain>
    </source>
</reference>
<dbReference type="SUPFAM" id="SSF52091">
    <property type="entry name" value="SpoIIaa-like"/>
    <property type="match status" value="1"/>
</dbReference>
<feature type="domain" description="STAS" evidence="2">
    <location>
        <begin position="113"/>
        <end position="224"/>
    </location>
</feature>
<name>A0A6N7Q2P1_9BACT</name>
<comment type="caution">
    <text evidence="3">The sequence shown here is derived from an EMBL/GenBank/DDBJ whole genome shotgun (WGS) entry which is preliminary data.</text>
</comment>
<dbReference type="Proteomes" id="UP000440224">
    <property type="component" value="Unassembled WGS sequence"/>
</dbReference>
<gene>
    <name evidence="3" type="ORF">GF068_39570</name>
</gene>
<dbReference type="Gene3D" id="3.30.750.24">
    <property type="entry name" value="STAS domain"/>
    <property type="match status" value="1"/>
</dbReference>
<evidence type="ECO:0000313" key="3">
    <source>
        <dbReference type="EMBL" id="MRG97967.1"/>
    </source>
</evidence>
<dbReference type="PANTHER" id="PTHR33745">
    <property type="entry name" value="RSBT ANTAGONIST PROTEIN RSBS-RELATED"/>
    <property type="match status" value="1"/>
</dbReference>
<keyword evidence="1" id="KW-0175">Coiled coil</keyword>
<dbReference type="InterPro" id="IPR051932">
    <property type="entry name" value="Bact_StressResp_Reg"/>
</dbReference>
<evidence type="ECO:0000256" key="1">
    <source>
        <dbReference type="SAM" id="Coils"/>
    </source>
</evidence>
<dbReference type="OrthoDB" id="5509658at2"/>
<dbReference type="AlphaFoldDB" id="A0A6N7Q2P1"/>
<protein>
    <submittedName>
        <fullName evidence="3">STAS domain-containing protein</fullName>
    </submittedName>
</protein>
<keyword evidence="4" id="KW-1185">Reference proteome</keyword>
<dbReference type="InterPro" id="IPR002645">
    <property type="entry name" value="STAS_dom"/>
</dbReference>
<dbReference type="CDD" id="cd07041">
    <property type="entry name" value="STAS_RsbR_RsbS_like"/>
    <property type="match status" value="1"/>
</dbReference>
<organism evidence="3 4">
    <name type="scientific">Polyangium spumosum</name>
    <dbReference type="NCBI Taxonomy" id="889282"/>
    <lineage>
        <taxon>Bacteria</taxon>
        <taxon>Pseudomonadati</taxon>
        <taxon>Myxococcota</taxon>
        <taxon>Polyangia</taxon>
        <taxon>Polyangiales</taxon>
        <taxon>Polyangiaceae</taxon>
        <taxon>Polyangium</taxon>
    </lineage>
</organism>
<dbReference type="EMBL" id="WJIE01000023">
    <property type="protein sequence ID" value="MRG97967.1"/>
    <property type="molecule type" value="Genomic_DNA"/>
</dbReference>
<dbReference type="Pfam" id="PF01740">
    <property type="entry name" value="STAS"/>
    <property type="match status" value="1"/>
</dbReference>
<accession>A0A6N7Q2P1</accession>
<evidence type="ECO:0000313" key="4">
    <source>
        <dbReference type="Proteomes" id="UP000440224"/>
    </source>
</evidence>
<proteinExistence type="predicted"/>
<dbReference type="InterPro" id="IPR036513">
    <property type="entry name" value="STAS_dom_sf"/>
</dbReference>
<sequence>MSDGTEDEQKRLPLAARLLDEEMDLLRWIGSRMSRVLIGKYEELPFLDRKDELGVVANMVARVARELRRSRERDEARRKELEMRGRELEARVAELEEARAEQERLLARVRELSAPVLEVYRSVLLVPIAGALDASLLAQAEGRVLARASQAGARTVILDITGALAIDPVVAEGLVRIARALSLLGARVVLCGVSPAAARTAVEQGLDFAPALLRADLGSALEVAVFAELRRARA</sequence>